<dbReference type="AlphaFoldDB" id="A0A2A3JYQ1"/>
<reference evidence="1" key="1">
    <citation type="submission" date="2017-09" db="EMBL/GenBank/DDBJ databases">
        <title>Yangia sp. SAOS 153D whole genome sequencing.</title>
        <authorList>
            <person name="Verma A."/>
            <person name="Krishnamurthi S."/>
        </authorList>
    </citation>
    <scope>NUCLEOTIDE SEQUENCE [LARGE SCALE GENOMIC DNA]</scope>
    <source>
        <strain evidence="1">SAOS 153D</strain>
    </source>
</reference>
<accession>A0A2A3JYQ1</accession>
<evidence type="ECO:0000313" key="1">
    <source>
        <dbReference type="EMBL" id="PBD20238.1"/>
    </source>
</evidence>
<gene>
    <name evidence="1" type="ORF">CLG85_05080</name>
</gene>
<sequence>MLAVVAGIFFLGGWAWFAYFQGRDVNARSLPAAHDGLSRYNSASLVPGAGSAAPGTEAYARKVFGGLLPIEDVLASKPVSEGEEGCTYAIIRTGSGVANTPPTSTFGTAWWERFGGDWRQSPERLFGALPVDVLAECRGEWQAELGAELQQALDAPGNWYMRSATAEDLHIFSADGRLAARIRLGS</sequence>
<organism evidence="1">
    <name type="scientific">Alloyangia mangrovi</name>
    <dbReference type="NCBI Taxonomy" id="1779329"/>
    <lineage>
        <taxon>Bacteria</taxon>
        <taxon>Pseudomonadati</taxon>
        <taxon>Pseudomonadota</taxon>
        <taxon>Alphaproteobacteria</taxon>
        <taxon>Rhodobacterales</taxon>
        <taxon>Roseobacteraceae</taxon>
        <taxon>Alloyangia</taxon>
    </lineage>
</organism>
<protein>
    <submittedName>
        <fullName evidence="1">Uncharacterized protein</fullName>
    </submittedName>
</protein>
<comment type="caution">
    <text evidence="1">The sequence shown here is derived from an EMBL/GenBank/DDBJ whole genome shotgun (WGS) entry which is preliminary data.</text>
</comment>
<dbReference type="EMBL" id="NTHN01000064">
    <property type="protein sequence ID" value="PBD20238.1"/>
    <property type="molecule type" value="Genomic_DNA"/>
</dbReference>
<proteinExistence type="predicted"/>
<name>A0A2A3JYQ1_9RHOB</name>